<keyword evidence="4" id="KW-1185">Reference proteome</keyword>
<organism evidence="3 4">
    <name type="scientific">Paralvinella palmiformis</name>
    <dbReference type="NCBI Taxonomy" id="53620"/>
    <lineage>
        <taxon>Eukaryota</taxon>
        <taxon>Metazoa</taxon>
        <taxon>Spiralia</taxon>
        <taxon>Lophotrochozoa</taxon>
        <taxon>Annelida</taxon>
        <taxon>Polychaeta</taxon>
        <taxon>Sedentaria</taxon>
        <taxon>Canalipalpata</taxon>
        <taxon>Terebellida</taxon>
        <taxon>Terebelliformia</taxon>
        <taxon>Alvinellidae</taxon>
        <taxon>Paralvinella</taxon>
    </lineage>
</organism>
<sequence length="590" mass="64824">MLAPVVVVICRRKSARLLALVGGLITSLACLFMSFSRLHQQLAVSMMVVLPLGSGLSLTTAVVMLGRYFRKRRECAEMLALCGSGVGMAVVSVFQAQVFSTLSWMRAMQALSGLMVPTLLAGAVYRSPTIYHPRRKVILHLKSLAKTKKQRKEFENKPPYFDFSPLRMRAMHVLLTSTAVINVGTYVPFVLLPNKATGDKITKPSYNLLMVFLGVAFAFGCLLFGLIVVRSSVSCMISRQYLVQLTSLGCGVSTLLFSLAHHFDGYALYVWVYGLCCGGYTYSIRMYTYEQVTVKLAERTAGYMTFVQGLPVLFGVPLARWLDEAGGSTDNRFGFVFAGVCMLLGGAILLLMPWAGKHKSNWEVIKTAHLKATGSSPDDVILFDMNVSDHTNSGLAKQNHLAVRLSNVANHKMALTQLADRAATWRANPSCCSENDPWSAIETMSPMSATDKVTEFLVHSQNMLQNFSRMHSIQLPNVRLEINNQYTLDPELAPFGDRIKDLTLQATVCRNSPHKPAVRCRADGTGSDVTSESRVADETAAHAEPPEAETGVDHPEHSRADADCTPLANHTCALIQSRDVDVPREKTTTV</sequence>
<dbReference type="GO" id="GO:0022857">
    <property type="term" value="F:transmembrane transporter activity"/>
    <property type="evidence" value="ECO:0007669"/>
    <property type="project" value="InterPro"/>
</dbReference>
<keyword evidence="2" id="KW-1133">Transmembrane helix</keyword>
<dbReference type="Proteomes" id="UP001208570">
    <property type="component" value="Unassembled WGS sequence"/>
</dbReference>
<keyword evidence="2" id="KW-0812">Transmembrane</keyword>
<feature type="transmembrane region" description="Helical" evidence="2">
    <location>
        <begin position="266"/>
        <end position="288"/>
    </location>
</feature>
<evidence type="ECO:0000256" key="2">
    <source>
        <dbReference type="SAM" id="Phobius"/>
    </source>
</evidence>
<keyword evidence="2" id="KW-0472">Membrane</keyword>
<dbReference type="Gene3D" id="1.20.1250.20">
    <property type="entry name" value="MFS general substrate transporter like domains"/>
    <property type="match status" value="1"/>
</dbReference>
<feature type="transmembrane region" description="Helical" evidence="2">
    <location>
        <begin position="209"/>
        <end position="229"/>
    </location>
</feature>
<dbReference type="Pfam" id="PF07690">
    <property type="entry name" value="MFS_1"/>
    <property type="match status" value="1"/>
</dbReference>
<name>A0AAD9JAW9_9ANNE</name>
<gene>
    <name evidence="3" type="ORF">LSH36_439g03041</name>
</gene>
<feature type="region of interest" description="Disordered" evidence="1">
    <location>
        <begin position="519"/>
        <end position="563"/>
    </location>
</feature>
<proteinExistence type="predicted"/>
<dbReference type="EMBL" id="JAODUP010000439">
    <property type="protein sequence ID" value="KAK2149734.1"/>
    <property type="molecule type" value="Genomic_DNA"/>
</dbReference>
<feature type="transmembrane region" description="Helical" evidence="2">
    <location>
        <begin position="241"/>
        <end position="260"/>
    </location>
</feature>
<feature type="transmembrane region" description="Helical" evidence="2">
    <location>
        <begin position="78"/>
        <end position="98"/>
    </location>
</feature>
<protein>
    <submittedName>
        <fullName evidence="3">Uncharacterized protein</fullName>
    </submittedName>
</protein>
<dbReference type="PANTHER" id="PTHR11360:SF251">
    <property type="entry name" value="MAJOR FACILITATOR SUPERFAMILY (MFS) PROFILE DOMAIN-CONTAINING PROTEIN"/>
    <property type="match status" value="1"/>
</dbReference>
<evidence type="ECO:0000313" key="3">
    <source>
        <dbReference type="EMBL" id="KAK2149734.1"/>
    </source>
</evidence>
<feature type="transmembrane region" description="Helical" evidence="2">
    <location>
        <begin position="333"/>
        <end position="352"/>
    </location>
</feature>
<dbReference type="InterPro" id="IPR011701">
    <property type="entry name" value="MFS"/>
</dbReference>
<accession>A0AAD9JAW9</accession>
<dbReference type="InterPro" id="IPR050327">
    <property type="entry name" value="Proton-linked_MCT"/>
</dbReference>
<dbReference type="SUPFAM" id="SSF103473">
    <property type="entry name" value="MFS general substrate transporter"/>
    <property type="match status" value="1"/>
</dbReference>
<evidence type="ECO:0000313" key="4">
    <source>
        <dbReference type="Proteomes" id="UP001208570"/>
    </source>
</evidence>
<dbReference type="InterPro" id="IPR036259">
    <property type="entry name" value="MFS_trans_sf"/>
</dbReference>
<comment type="caution">
    <text evidence="3">The sequence shown here is derived from an EMBL/GenBank/DDBJ whole genome shotgun (WGS) entry which is preliminary data.</text>
</comment>
<feature type="transmembrane region" description="Helical" evidence="2">
    <location>
        <begin position="104"/>
        <end position="125"/>
    </location>
</feature>
<reference evidence="3" key="1">
    <citation type="journal article" date="2023" name="Mol. Biol. Evol.">
        <title>Third-Generation Sequencing Reveals the Adaptive Role of the Epigenome in Three Deep-Sea Polychaetes.</title>
        <authorList>
            <person name="Perez M."/>
            <person name="Aroh O."/>
            <person name="Sun Y."/>
            <person name="Lan Y."/>
            <person name="Juniper S.K."/>
            <person name="Young C.R."/>
            <person name="Angers B."/>
            <person name="Qian P.Y."/>
        </authorList>
    </citation>
    <scope>NUCLEOTIDE SEQUENCE</scope>
    <source>
        <strain evidence="3">P08H-3</strain>
    </source>
</reference>
<feature type="transmembrane region" description="Helical" evidence="2">
    <location>
        <begin position="17"/>
        <end position="36"/>
    </location>
</feature>
<evidence type="ECO:0000256" key="1">
    <source>
        <dbReference type="SAM" id="MobiDB-lite"/>
    </source>
</evidence>
<feature type="transmembrane region" description="Helical" evidence="2">
    <location>
        <begin position="300"/>
        <end position="321"/>
    </location>
</feature>
<dbReference type="PANTHER" id="PTHR11360">
    <property type="entry name" value="MONOCARBOXYLATE TRANSPORTER"/>
    <property type="match status" value="1"/>
</dbReference>
<feature type="transmembrane region" description="Helical" evidence="2">
    <location>
        <begin position="170"/>
        <end position="189"/>
    </location>
</feature>
<feature type="transmembrane region" description="Helical" evidence="2">
    <location>
        <begin position="42"/>
        <end position="66"/>
    </location>
</feature>
<dbReference type="AlphaFoldDB" id="A0AAD9JAW9"/>
<feature type="compositionally biased region" description="Basic and acidic residues" evidence="1">
    <location>
        <begin position="534"/>
        <end position="562"/>
    </location>
</feature>